<evidence type="ECO:0000313" key="4">
    <source>
        <dbReference type="EMBL" id="TWT61544.1"/>
    </source>
</evidence>
<comment type="caution">
    <text evidence="3">The sequence shown here is derived from an EMBL/GenBank/DDBJ whole genome shotgun (WGS) entry which is preliminary data.</text>
</comment>
<keyword evidence="7" id="KW-1185">Reference proteome</keyword>
<evidence type="ECO:0000313" key="2">
    <source>
        <dbReference type="EMBL" id="TWT59727.1"/>
    </source>
</evidence>
<dbReference type="EMBL" id="SJPG01000001">
    <property type="protein sequence ID" value="TWT61203.1"/>
    <property type="molecule type" value="Genomic_DNA"/>
</dbReference>
<dbReference type="AlphaFoldDB" id="A0A5C5XFS3"/>
<dbReference type="SUPFAM" id="SSF46689">
    <property type="entry name" value="Homeodomain-like"/>
    <property type="match status" value="1"/>
</dbReference>
<dbReference type="EMBL" id="SJPG01000001">
    <property type="protein sequence ID" value="TWT62834.1"/>
    <property type="molecule type" value="Genomic_DNA"/>
</dbReference>
<organism evidence="3 7">
    <name type="scientific">Rubinisphaera italica</name>
    <dbReference type="NCBI Taxonomy" id="2527969"/>
    <lineage>
        <taxon>Bacteria</taxon>
        <taxon>Pseudomonadati</taxon>
        <taxon>Planctomycetota</taxon>
        <taxon>Planctomycetia</taxon>
        <taxon>Planctomycetales</taxon>
        <taxon>Planctomycetaceae</taxon>
        <taxon>Rubinisphaera</taxon>
    </lineage>
</organism>
<feature type="coiled-coil region" evidence="1">
    <location>
        <begin position="61"/>
        <end position="95"/>
    </location>
</feature>
<evidence type="ECO:0000313" key="5">
    <source>
        <dbReference type="EMBL" id="TWT62834.1"/>
    </source>
</evidence>
<dbReference type="InterPro" id="IPR002514">
    <property type="entry name" value="Transposase_8"/>
</dbReference>
<dbReference type="Pfam" id="PF01527">
    <property type="entry name" value="HTH_Tnp_1"/>
    <property type="match status" value="1"/>
</dbReference>
<dbReference type="InterPro" id="IPR009057">
    <property type="entry name" value="Homeodomain-like_sf"/>
</dbReference>
<evidence type="ECO:0000256" key="1">
    <source>
        <dbReference type="SAM" id="Coils"/>
    </source>
</evidence>
<evidence type="ECO:0000313" key="3">
    <source>
        <dbReference type="EMBL" id="TWT61203.1"/>
    </source>
</evidence>
<dbReference type="GO" id="GO:0003677">
    <property type="term" value="F:DNA binding"/>
    <property type="evidence" value="ECO:0007669"/>
    <property type="project" value="InterPro"/>
</dbReference>
<dbReference type="EMBL" id="SJPG01000001">
    <property type="protein sequence ID" value="TWT59727.1"/>
    <property type="molecule type" value="Genomic_DNA"/>
</dbReference>
<dbReference type="PANTHER" id="PTHR33215">
    <property type="entry name" value="PROTEIN DISTAL ANTENNA"/>
    <property type="match status" value="1"/>
</dbReference>
<dbReference type="GO" id="GO:0004803">
    <property type="term" value="F:transposase activity"/>
    <property type="evidence" value="ECO:0007669"/>
    <property type="project" value="InterPro"/>
</dbReference>
<keyword evidence="1" id="KW-0175">Coiled coil</keyword>
<evidence type="ECO:0000313" key="6">
    <source>
        <dbReference type="EMBL" id="TWT63827.1"/>
    </source>
</evidence>
<dbReference type="EMBL" id="SJPG01000001">
    <property type="protein sequence ID" value="TWT61544.1"/>
    <property type="molecule type" value="Genomic_DNA"/>
</dbReference>
<evidence type="ECO:0000313" key="7">
    <source>
        <dbReference type="Proteomes" id="UP000316095"/>
    </source>
</evidence>
<proteinExistence type="predicted"/>
<reference evidence="3 7" key="1">
    <citation type="submission" date="2019-02" db="EMBL/GenBank/DDBJ databases">
        <title>Deep-cultivation of Planctomycetes and their phenomic and genomic characterization uncovers novel biology.</title>
        <authorList>
            <person name="Wiegand S."/>
            <person name="Jogler M."/>
            <person name="Boedeker C."/>
            <person name="Pinto D."/>
            <person name="Vollmers J."/>
            <person name="Rivas-Marin E."/>
            <person name="Kohn T."/>
            <person name="Peeters S.H."/>
            <person name="Heuer A."/>
            <person name="Rast P."/>
            <person name="Oberbeckmann S."/>
            <person name="Bunk B."/>
            <person name="Jeske O."/>
            <person name="Meyerdierks A."/>
            <person name="Storesund J.E."/>
            <person name="Kallscheuer N."/>
            <person name="Luecker S."/>
            <person name="Lage O.M."/>
            <person name="Pohl T."/>
            <person name="Merkel B.J."/>
            <person name="Hornburger P."/>
            <person name="Mueller R.-W."/>
            <person name="Bruemmer F."/>
            <person name="Labrenz M."/>
            <person name="Spormann A.M."/>
            <person name="Op Den Camp H."/>
            <person name="Overmann J."/>
            <person name="Amann R."/>
            <person name="Jetten M.S.M."/>
            <person name="Mascher T."/>
            <person name="Medema M.H."/>
            <person name="Devos D.P."/>
            <person name="Kaster A.-K."/>
            <person name="Ovreas L."/>
            <person name="Rohde M."/>
            <person name="Galperin M.Y."/>
            <person name="Jogler C."/>
        </authorList>
    </citation>
    <scope>NUCLEOTIDE SEQUENCE [LARGE SCALE GENOMIC DNA]</scope>
    <source>
        <strain evidence="3 7">Pan54</strain>
    </source>
</reference>
<gene>
    <name evidence="2" type="ORF">Pan54_04370</name>
    <name evidence="3" type="ORF">Pan54_19380</name>
    <name evidence="4" type="ORF">Pan54_22800</name>
    <name evidence="5" type="ORF">Pan54_35800</name>
    <name evidence="6" type="ORF">Pan54_45860</name>
</gene>
<accession>A0A5C5XFS3</accession>
<dbReference type="PANTHER" id="PTHR33215:SF13">
    <property type="entry name" value="PROTEIN DISTAL ANTENNA"/>
    <property type="match status" value="1"/>
</dbReference>
<dbReference type="InterPro" id="IPR051839">
    <property type="entry name" value="RD_transcriptional_regulator"/>
</dbReference>
<sequence>MSGSSQAGKRTRRRYSEEFKRDAVGLVTEQHYPLAEAARRLDIHVSVLRNWKEKFMSGKESKSNEKLFESEREELRQLREENRKLRMDREILKKAAAFFAKENQ</sequence>
<dbReference type="GO" id="GO:0006313">
    <property type="term" value="P:DNA transposition"/>
    <property type="evidence" value="ECO:0007669"/>
    <property type="project" value="InterPro"/>
</dbReference>
<dbReference type="Proteomes" id="UP000316095">
    <property type="component" value="Unassembled WGS sequence"/>
</dbReference>
<dbReference type="EMBL" id="SJPG01000001">
    <property type="protein sequence ID" value="TWT63827.1"/>
    <property type="molecule type" value="Genomic_DNA"/>
</dbReference>
<dbReference type="Gene3D" id="1.10.10.60">
    <property type="entry name" value="Homeodomain-like"/>
    <property type="match status" value="1"/>
</dbReference>
<name>A0A5C5XFS3_9PLAN</name>
<protein>
    <submittedName>
        <fullName evidence="3">Transposase</fullName>
    </submittedName>
</protein>